<organism evidence="8 9">
    <name type="scientific">Candidatus Fokinia crypta</name>
    <dbReference type="NCBI Taxonomy" id="1920990"/>
    <lineage>
        <taxon>Bacteria</taxon>
        <taxon>Pseudomonadati</taxon>
        <taxon>Pseudomonadota</taxon>
        <taxon>Alphaproteobacteria</taxon>
        <taxon>Rickettsiales</taxon>
        <taxon>Candidatus Midichloriaceae</taxon>
        <taxon>Candidatus Fokinia</taxon>
    </lineage>
</organism>
<evidence type="ECO:0000259" key="7">
    <source>
        <dbReference type="PROSITE" id="PS51900"/>
    </source>
</evidence>
<keyword evidence="4" id="KW-0233">DNA recombination</keyword>
<dbReference type="PROSITE" id="PS51900">
    <property type="entry name" value="CB"/>
    <property type="match status" value="1"/>
</dbReference>
<gene>
    <name evidence="8" type="ORF">Fokcrypt_00075</name>
</gene>
<dbReference type="Pfam" id="PF02899">
    <property type="entry name" value="Phage_int_SAM_1"/>
    <property type="match status" value="1"/>
</dbReference>
<protein>
    <submittedName>
        <fullName evidence="8">Tyrosine recombinase XerD</fullName>
    </submittedName>
</protein>
<feature type="domain" description="Tyr recombinase" evidence="6">
    <location>
        <begin position="103"/>
        <end position="298"/>
    </location>
</feature>
<reference evidence="8" key="1">
    <citation type="submission" date="2022-10" db="EMBL/GenBank/DDBJ databases">
        <title>Host association and intracellularity evolved multiple times independently in the Rickettsiales.</title>
        <authorList>
            <person name="Castelli M."/>
            <person name="Nardi T."/>
            <person name="Gammuto L."/>
            <person name="Bellinzona G."/>
            <person name="Sabaneyeva E."/>
            <person name="Potekhin A."/>
            <person name="Serra V."/>
            <person name="Petroni G."/>
            <person name="Sassera D."/>
        </authorList>
    </citation>
    <scope>NUCLEOTIDE SEQUENCE [LARGE SCALE GENOMIC DNA]</scope>
    <source>
        <strain evidence="8">US_Bl 11III1</strain>
    </source>
</reference>
<proteinExistence type="inferred from homology"/>
<dbReference type="PROSITE" id="PS51898">
    <property type="entry name" value="TYR_RECOMBINASE"/>
    <property type="match status" value="1"/>
</dbReference>
<keyword evidence="9" id="KW-1185">Reference proteome</keyword>
<dbReference type="PANTHER" id="PTHR30349">
    <property type="entry name" value="PHAGE INTEGRASE-RELATED"/>
    <property type="match status" value="1"/>
</dbReference>
<dbReference type="Gene3D" id="1.10.150.130">
    <property type="match status" value="1"/>
</dbReference>
<keyword evidence="3 5" id="KW-0238">DNA-binding</keyword>
<dbReference type="Gene3D" id="1.10.443.10">
    <property type="entry name" value="Intergrase catalytic core"/>
    <property type="match status" value="1"/>
</dbReference>
<dbReference type="SUPFAM" id="SSF56349">
    <property type="entry name" value="DNA breaking-rejoining enzymes"/>
    <property type="match status" value="1"/>
</dbReference>
<dbReference type="EMBL" id="CP110343">
    <property type="protein sequence ID" value="WPX97570.1"/>
    <property type="molecule type" value="Genomic_DNA"/>
</dbReference>
<evidence type="ECO:0000256" key="4">
    <source>
        <dbReference type="ARBA" id="ARBA00023172"/>
    </source>
</evidence>
<dbReference type="RefSeq" id="WP_323722229.1">
    <property type="nucleotide sequence ID" value="NZ_CP110343.1"/>
</dbReference>
<dbReference type="InterPro" id="IPR010998">
    <property type="entry name" value="Integrase_recombinase_N"/>
</dbReference>
<evidence type="ECO:0000313" key="9">
    <source>
        <dbReference type="Proteomes" id="UP001325140"/>
    </source>
</evidence>
<comment type="similarity">
    <text evidence="1">Belongs to the 'phage' integrase family.</text>
</comment>
<dbReference type="PANTHER" id="PTHR30349:SF41">
    <property type="entry name" value="INTEGRASE_RECOMBINASE PROTEIN MJ0367-RELATED"/>
    <property type="match status" value="1"/>
</dbReference>
<dbReference type="InterPro" id="IPR004107">
    <property type="entry name" value="Integrase_SAM-like_N"/>
</dbReference>
<dbReference type="InterPro" id="IPR011010">
    <property type="entry name" value="DNA_brk_join_enz"/>
</dbReference>
<evidence type="ECO:0000256" key="2">
    <source>
        <dbReference type="ARBA" id="ARBA00022908"/>
    </source>
</evidence>
<evidence type="ECO:0000313" key="8">
    <source>
        <dbReference type="EMBL" id="WPX97570.1"/>
    </source>
</evidence>
<dbReference type="Proteomes" id="UP001325140">
    <property type="component" value="Chromosome"/>
</dbReference>
<accession>A0ABZ0UN66</accession>
<dbReference type="Pfam" id="PF00589">
    <property type="entry name" value="Phage_integrase"/>
    <property type="match status" value="1"/>
</dbReference>
<dbReference type="InterPro" id="IPR013762">
    <property type="entry name" value="Integrase-like_cat_sf"/>
</dbReference>
<evidence type="ECO:0000259" key="6">
    <source>
        <dbReference type="PROSITE" id="PS51898"/>
    </source>
</evidence>
<dbReference type="InterPro" id="IPR050090">
    <property type="entry name" value="Tyrosine_recombinase_XerCD"/>
</dbReference>
<evidence type="ECO:0000256" key="3">
    <source>
        <dbReference type="ARBA" id="ARBA00023125"/>
    </source>
</evidence>
<dbReference type="InterPro" id="IPR044068">
    <property type="entry name" value="CB"/>
</dbReference>
<evidence type="ECO:0000256" key="1">
    <source>
        <dbReference type="ARBA" id="ARBA00008857"/>
    </source>
</evidence>
<feature type="domain" description="Core-binding (CB)" evidence="7">
    <location>
        <begin position="1"/>
        <end position="82"/>
    </location>
</feature>
<name>A0ABZ0UN66_9RICK</name>
<sequence>MIRIIEKFKEMLISEFQASNNTVISYVSDLKFFHSFIQEKKIDPLYITHSDITNYLITLNKESLATIRRKISVLKRFYNFLLTEGDIAENPMLNIKYPKREHKLPNVPSETDIMKMFTGIQELYSDDKFLLSRNSAIFAVLYSTGLRVSELVTLKFSDVIENEFSNEDSVKRVIKVVGKGNKERNVVLNDIACTSLQQYIAILKKSSNDSKWLFFPEDSPSTHLTRQRIGQIIREVAIYANVDRKLISPHKVRHAFATHILRKGAQIHILQKILGHSSITSTQIYTSVLNDDLRNMLNDKHPLSKKTL</sequence>
<keyword evidence="2" id="KW-0229">DNA integration</keyword>
<dbReference type="InterPro" id="IPR002104">
    <property type="entry name" value="Integrase_catalytic"/>
</dbReference>
<evidence type="ECO:0000256" key="5">
    <source>
        <dbReference type="PROSITE-ProRule" id="PRU01248"/>
    </source>
</evidence>